<protein>
    <submittedName>
        <fullName evidence="1">Uncharacterized protein</fullName>
    </submittedName>
</protein>
<organism evidence="1">
    <name type="scientific">marine sediment metagenome</name>
    <dbReference type="NCBI Taxonomy" id="412755"/>
    <lineage>
        <taxon>unclassified sequences</taxon>
        <taxon>metagenomes</taxon>
        <taxon>ecological metagenomes</taxon>
    </lineage>
</organism>
<dbReference type="EMBL" id="LAZR01035284">
    <property type="protein sequence ID" value="KKL27920.1"/>
    <property type="molecule type" value="Genomic_DNA"/>
</dbReference>
<reference evidence="1" key="1">
    <citation type="journal article" date="2015" name="Nature">
        <title>Complex archaea that bridge the gap between prokaryotes and eukaryotes.</title>
        <authorList>
            <person name="Spang A."/>
            <person name="Saw J.H."/>
            <person name="Jorgensen S.L."/>
            <person name="Zaremba-Niedzwiedzka K."/>
            <person name="Martijn J."/>
            <person name="Lind A.E."/>
            <person name="van Eijk R."/>
            <person name="Schleper C."/>
            <person name="Guy L."/>
            <person name="Ettema T.J."/>
        </authorList>
    </citation>
    <scope>NUCLEOTIDE SEQUENCE</scope>
</reference>
<evidence type="ECO:0000313" key="1">
    <source>
        <dbReference type="EMBL" id="KKL27920.1"/>
    </source>
</evidence>
<gene>
    <name evidence="1" type="ORF">LCGC14_2380310</name>
</gene>
<sequence length="201" mass="21993">MAFTGAATTELQNQNKAVEWKLELKLPEGNSTDGWTEFAYVTFNLTEKEDLPKVMTVTMTNNQLAFSDEFKSSGDTRTFIRGHIRMTATIASESEVKFDGYITGVEPVDFNFAVKCADWSNLQNECSADVFLVPDESVVVAELAGTAIQITQINTSLGASYAFPAGTANAFSSTGRRRSWKRTAVELWKTSSTATASNQLA</sequence>
<feature type="non-terminal residue" evidence="1">
    <location>
        <position position="201"/>
    </location>
</feature>
<comment type="caution">
    <text evidence="1">The sequence shown here is derived from an EMBL/GenBank/DDBJ whole genome shotgun (WGS) entry which is preliminary data.</text>
</comment>
<name>A0A0F9C139_9ZZZZ</name>
<accession>A0A0F9C139</accession>
<dbReference type="AlphaFoldDB" id="A0A0F9C139"/>
<proteinExistence type="predicted"/>